<sequence>MSTGSRLTTRSAAVDLFKLRWGTPLIDCTLESRAVAPVWKVDMGSCCGKSSGAHGPRKHGGGHAPHMHFPEPPRKHGGAHAPDMHVAGAAHTAGADHGAFGHHHGGHHHHHHHDAGGFGHHAGGGGFAGGGAAMSAMSTGGGAF</sequence>
<organism evidence="2 3">
    <name type="scientific">Riccia sorocarpa</name>
    <dbReference type="NCBI Taxonomy" id="122646"/>
    <lineage>
        <taxon>Eukaryota</taxon>
        <taxon>Viridiplantae</taxon>
        <taxon>Streptophyta</taxon>
        <taxon>Embryophyta</taxon>
        <taxon>Marchantiophyta</taxon>
        <taxon>Marchantiopsida</taxon>
        <taxon>Marchantiidae</taxon>
        <taxon>Marchantiales</taxon>
        <taxon>Ricciaceae</taxon>
        <taxon>Riccia</taxon>
    </lineage>
</organism>
<proteinExistence type="predicted"/>
<feature type="region of interest" description="Disordered" evidence="1">
    <location>
        <begin position="50"/>
        <end position="69"/>
    </location>
</feature>
<feature type="compositionally biased region" description="Basic residues" evidence="1">
    <location>
        <begin position="100"/>
        <end position="113"/>
    </location>
</feature>
<evidence type="ECO:0000313" key="3">
    <source>
        <dbReference type="Proteomes" id="UP001633002"/>
    </source>
</evidence>
<evidence type="ECO:0000313" key="2">
    <source>
        <dbReference type="EMBL" id="KAL3685508.1"/>
    </source>
</evidence>
<reference evidence="2 3" key="1">
    <citation type="submission" date="2024-09" db="EMBL/GenBank/DDBJ databases">
        <title>Chromosome-scale assembly of Riccia sorocarpa.</title>
        <authorList>
            <person name="Paukszto L."/>
        </authorList>
    </citation>
    <scope>NUCLEOTIDE SEQUENCE [LARGE SCALE GENOMIC DNA]</scope>
    <source>
        <strain evidence="2">LP-2024</strain>
        <tissue evidence="2">Aerial parts of the thallus</tissue>
    </source>
</reference>
<comment type="caution">
    <text evidence="2">The sequence shown here is derived from an EMBL/GenBank/DDBJ whole genome shotgun (WGS) entry which is preliminary data.</text>
</comment>
<protein>
    <submittedName>
        <fullName evidence="2">Uncharacterized protein</fullName>
    </submittedName>
</protein>
<accession>A0ABD3H2N7</accession>
<name>A0ABD3H2N7_9MARC</name>
<evidence type="ECO:0000256" key="1">
    <source>
        <dbReference type="SAM" id="MobiDB-lite"/>
    </source>
</evidence>
<dbReference type="AlphaFoldDB" id="A0ABD3H2N7"/>
<keyword evidence="3" id="KW-1185">Reference proteome</keyword>
<dbReference type="Proteomes" id="UP001633002">
    <property type="component" value="Unassembled WGS sequence"/>
</dbReference>
<gene>
    <name evidence="2" type="ORF">R1sor_003530</name>
</gene>
<dbReference type="EMBL" id="JBJQOH010000006">
    <property type="protein sequence ID" value="KAL3685508.1"/>
    <property type="molecule type" value="Genomic_DNA"/>
</dbReference>
<feature type="region of interest" description="Disordered" evidence="1">
    <location>
        <begin position="100"/>
        <end position="121"/>
    </location>
</feature>